<dbReference type="PANTHER" id="PTHR22916">
    <property type="entry name" value="GLYCOSYLTRANSFERASE"/>
    <property type="match status" value="1"/>
</dbReference>
<dbReference type="EMBL" id="BMJN01000002">
    <property type="protein sequence ID" value="GGE24872.1"/>
    <property type="molecule type" value="Genomic_DNA"/>
</dbReference>
<dbReference type="Proteomes" id="UP000660801">
    <property type="component" value="Unassembled WGS sequence"/>
</dbReference>
<comment type="caution">
    <text evidence="2">The sequence shown here is derived from an EMBL/GenBank/DDBJ whole genome shotgun (WGS) entry which is preliminary data.</text>
</comment>
<accession>A0A917A5P2</accession>
<dbReference type="AlphaFoldDB" id="A0A917A5P2"/>
<evidence type="ECO:0000259" key="1">
    <source>
        <dbReference type="Pfam" id="PF00535"/>
    </source>
</evidence>
<keyword evidence="2" id="KW-0808">Transferase</keyword>
<keyword evidence="3" id="KW-1185">Reference proteome</keyword>
<organism evidence="2 3">
    <name type="scientific">Streptococcus himalayensis</name>
    <dbReference type="NCBI Taxonomy" id="1888195"/>
    <lineage>
        <taxon>Bacteria</taxon>
        <taxon>Bacillati</taxon>
        <taxon>Bacillota</taxon>
        <taxon>Bacilli</taxon>
        <taxon>Lactobacillales</taxon>
        <taxon>Streptococcaceae</taxon>
        <taxon>Streptococcus</taxon>
    </lineage>
</organism>
<name>A0A917A5P2_9STRE</name>
<dbReference type="InterPro" id="IPR001173">
    <property type="entry name" value="Glyco_trans_2-like"/>
</dbReference>
<dbReference type="GO" id="GO:0016740">
    <property type="term" value="F:transferase activity"/>
    <property type="evidence" value="ECO:0007669"/>
    <property type="project" value="UniProtKB-KW"/>
</dbReference>
<gene>
    <name evidence="2" type="primary">cpsN</name>
    <name evidence="2" type="ORF">GCM10011510_02440</name>
</gene>
<feature type="domain" description="Glycosyltransferase 2-like" evidence="1">
    <location>
        <begin position="5"/>
        <end position="135"/>
    </location>
</feature>
<dbReference type="OrthoDB" id="9810303at2"/>
<evidence type="ECO:0000313" key="3">
    <source>
        <dbReference type="Proteomes" id="UP000660801"/>
    </source>
</evidence>
<reference evidence="2" key="1">
    <citation type="journal article" date="2014" name="Int. J. Syst. Evol. Microbiol.">
        <title>Complete genome sequence of Corynebacterium casei LMG S-19264T (=DSM 44701T), isolated from a smear-ripened cheese.</title>
        <authorList>
            <consortium name="US DOE Joint Genome Institute (JGI-PGF)"/>
            <person name="Walter F."/>
            <person name="Albersmeier A."/>
            <person name="Kalinowski J."/>
            <person name="Ruckert C."/>
        </authorList>
    </citation>
    <scope>NUCLEOTIDE SEQUENCE</scope>
    <source>
        <strain evidence="2">CGMCC 1.15533</strain>
    </source>
</reference>
<proteinExistence type="predicted"/>
<dbReference type="SUPFAM" id="SSF53448">
    <property type="entry name" value="Nucleotide-diphospho-sugar transferases"/>
    <property type="match status" value="1"/>
</dbReference>
<dbReference type="RefSeq" id="WP_068989691.1">
    <property type="nucleotide sequence ID" value="NZ_BMJN01000002.1"/>
</dbReference>
<dbReference type="InterPro" id="IPR029044">
    <property type="entry name" value="Nucleotide-diphossugar_trans"/>
</dbReference>
<sequence>MKFYIVTPTYNRCQELKKLYQSLQSQTCHEFSWLVVDDGSSDQTQDWIASLSGVSQFDIIYLPKENGGKHTAYNLALDYMAESDYHMVVDSDDWLSDEAVSLILKDINSLSQEEVGLVYPKSPVSQRPSWLPEQVTQVSIPEIKLKYGLAIETAIVIKNASVKAVRFPHYPNETFLSEEIFYIALSEIGKFRAINRELYYFEYLASGLTSNIFTLWKNNPQGTFLLFKEREQFISKNLVGKNKFLEMLKVTLNKEALRIALPNMQVKKNRFKKMLLRPLAYMVYLKRFK</sequence>
<dbReference type="Pfam" id="PF00535">
    <property type="entry name" value="Glycos_transf_2"/>
    <property type="match status" value="1"/>
</dbReference>
<protein>
    <submittedName>
        <fullName evidence="2">Glycosyl transferase family A</fullName>
    </submittedName>
</protein>
<reference evidence="2" key="2">
    <citation type="submission" date="2020-09" db="EMBL/GenBank/DDBJ databases">
        <authorList>
            <person name="Sun Q."/>
            <person name="Zhou Y."/>
        </authorList>
    </citation>
    <scope>NUCLEOTIDE SEQUENCE</scope>
    <source>
        <strain evidence="2">CGMCC 1.15533</strain>
    </source>
</reference>
<dbReference type="CDD" id="cd00761">
    <property type="entry name" value="Glyco_tranf_GTA_type"/>
    <property type="match status" value="1"/>
</dbReference>
<evidence type="ECO:0000313" key="2">
    <source>
        <dbReference type="EMBL" id="GGE24872.1"/>
    </source>
</evidence>
<dbReference type="Gene3D" id="3.90.550.10">
    <property type="entry name" value="Spore Coat Polysaccharide Biosynthesis Protein SpsA, Chain A"/>
    <property type="match status" value="1"/>
</dbReference>